<feature type="compositionally biased region" description="Basic and acidic residues" evidence="1">
    <location>
        <begin position="116"/>
        <end position="130"/>
    </location>
</feature>
<keyword evidence="3" id="KW-1185">Reference proteome</keyword>
<feature type="region of interest" description="Disordered" evidence="1">
    <location>
        <begin position="17"/>
        <end position="230"/>
    </location>
</feature>
<proteinExistence type="predicted"/>
<dbReference type="EMBL" id="JAKEKT020000053">
    <property type="protein sequence ID" value="KAL1640230.1"/>
    <property type="molecule type" value="Genomic_DNA"/>
</dbReference>
<feature type="compositionally biased region" description="Basic and acidic residues" evidence="1">
    <location>
        <begin position="136"/>
        <end position="147"/>
    </location>
</feature>
<comment type="caution">
    <text evidence="2">The sequence shown here is derived from an EMBL/GenBank/DDBJ whole genome shotgun (WGS) entry which is preliminary data.</text>
</comment>
<reference evidence="2 3" key="1">
    <citation type="journal article" date="2023" name="Plant Dis.">
        <title>First Report of Diplodia intermedia Causing Canker and Dieback Diseases on Apple Trees in Canada.</title>
        <authorList>
            <person name="Ellouze W."/>
            <person name="Ilyukhin E."/>
            <person name="Sulman M."/>
            <person name="Ali S."/>
        </authorList>
    </citation>
    <scope>NUCLEOTIDE SEQUENCE [LARGE SCALE GENOMIC DNA]</scope>
    <source>
        <strain evidence="2 3">M45-28</strain>
    </source>
</reference>
<sequence length="359" mass="40323">MSGGNISGWQAAMMALPDLASPKGRKASTEKKAIRKKSQTGPAEPTGNVKPTKQGDTAAFSDKKENTKNAAADTTNIDEKRPVSPRPTKRMDDKTAPKDVKGEEKIATAKKRSSIVKREVGADSADRMVDGAKANENAKGEGKEKIVSARRTRSVSRQLEADHTETSDANKRDTKKISVPMEETRVKRRLSDHKEEIRQKVPTIRKRKLEDASVSADKTPTKQTAIKKKMSIPNETILEDEDILDDEKKSNKKTVIKKKVLTLSKAKLDEEISDEMRKPAKTLIKKEVIIPDQVLFSDEELSDEEEKKPKVMRPVPGVTNPSRPTTFYHYTRSGKERDTMDYANKLRSMTAMLKRKRRR</sequence>
<evidence type="ECO:0000313" key="2">
    <source>
        <dbReference type="EMBL" id="KAL1640230.1"/>
    </source>
</evidence>
<feature type="region of interest" description="Disordered" evidence="1">
    <location>
        <begin position="300"/>
        <end position="329"/>
    </location>
</feature>
<accession>A0ABR3TL47</accession>
<evidence type="ECO:0000313" key="3">
    <source>
        <dbReference type="Proteomes" id="UP001521184"/>
    </source>
</evidence>
<feature type="compositionally biased region" description="Basic and acidic residues" evidence="1">
    <location>
        <begin position="89"/>
        <end position="107"/>
    </location>
</feature>
<gene>
    <name evidence="2" type="ORF">SLS58_007181</name>
</gene>
<evidence type="ECO:0000256" key="1">
    <source>
        <dbReference type="SAM" id="MobiDB-lite"/>
    </source>
</evidence>
<protein>
    <submittedName>
        <fullName evidence="2">Uncharacterized protein</fullName>
    </submittedName>
</protein>
<name>A0ABR3TL47_9PEZI</name>
<organism evidence="2 3">
    <name type="scientific">Diplodia intermedia</name>
    <dbReference type="NCBI Taxonomy" id="856260"/>
    <lineage>
        <taxon>Eukaryota</taxon>
        <taxon>Fungi</taxon>
        <taxon>Dikarya</taxon>
        <taxon>Ascomycota</taxon>
        <taxon>Pezizomycotina</taxon>
        <taxon>Dothideomycetes</taxon>
        <taxon>Dothideomycetes incertae sedis</taxon>
        <taxon>Botryosphaeriales</taxon>
        <taxon>Botryosphaeriaceae</taxon>
        <taxon>Diplodia</taxon>
    </lineage>
</organism>
<dbReference type="Proteomes" id="UP001521184">
    <property type="component" value="Unassembled WGS sequence"/>
</dbReference>
<feature type="compositionally biased region" description="Basic and acidic residues" evidence="1">
    <location>
        <begin position="159"/>
        <end position="176"/>
    </location>
</feature>